<sequence>MKTDLNTIRDTFKISYDTYYDSRLEGEEVDDMYHNRQYNREQLATLANRGQPAETFNVIKLFGRLLLGYYSTVVNTVKVSPEDYVDIDTANLLNDVVSYVMRTNHMETEGDKIKLDGLLAGLMCCYIDVIETGRKDRFGRTIKKIVLSHVPWQEICLDPMSKLEDYSDARFIHRWKWVTEEALRTMFPNKKEVIDELEAYENHLNINEAEFEDNFGKVFDGDFKRFNNYCLVHTIITDEVGKSWSIFWCGEKELKRSEVTHKEVKNPYRVHKLNTSRLAEHYGIFREVVESQKAVNQAILKIQLMANTQKIIVEDKVVDDIEDFADKVNRVNGILQVKNINKIRIENMTKEIADQYVIIEKAFARIQRVLGINDSFLGMAFASDSGRKVKLQQNSTTLSLRYLTVRIEQFYRLMGWDCIHLIKQYYTAEQTLRITDDSTGERWVALNQPMTMWSGEFDENGQPIMQFVWEEVLNPATNKPELDEKGNYIIAPIPTRESEVAFTDVEISIDSAAYNDEDEKNQLMLETVLQGNIGGALSEVNPAGYFKAASLTVKSMKTKYSPDISGILGQTAEMIAGGAVAPPSPVDRTTPASPKSQALKLPQNTNEGVAG</sequence>
<evidence type="ECO:0008006" key="4">
    <source>
        <dbReference type="Google" id="ProtNLM"/>
    </source>
</evidence>
<evidence type="ECO:0000313" key="2">
    <source>
        <dbReference type="EMBL" id="PIR06682.1"/>
    </source>
</evidence>
<proteinExistence type="predicted"/>
<feature type="compositionally biased region" description="Polar residues" evidence="1">
    <location>
        <begin position="590"/>
        <end position="611"/>
    </location>
</feature>
<dbReference type="Pfam" id="PF16510">
    <property type="entry name" value="P22_portal"/>
    <property type="match status" value="1"/>
</dbReference>
<dbReference type="Proteomes" id="UP000230564">
    <property type="component" value="Unassembled WGS sequence"/>
</dbReference>
<accession>A0A2H0NCQ5</accession>
<evidence type="ECO:0000313" key="3">
    <source>
        <dbReference type="Proteomes" id="UP000230564"/>
    </source>
</evidence>
<dbReference type="EMBL" id="PCWQ01000011">
    <property type="protein sequence ID" value="PIR06682.1"/>
    <property type="molecule type" value="Genomic_DNA"/>
</dbReference>
<comment type="caution">
    <text evidence="2">The sequence shown here is derived from an EMBL/GenBank/DDBJ whole genome shotgun (WGS) entry which is preliminary data.</text>
</comment>
<dbReference type="InterPro" id="IPR032427">
    <property type="entry name" value="P22_portal"/>
</dbReference>
<dbReference type="AlphaFoldDB" id="A0A2H0NCQ5"/>
<evidence type="ECO:0000256" key="1">
    <source>
        <dbReference type="SAM" id="MobiDB-lite"/>
    </source>
</evidence>
<feature type="region of interest" description="Disordered" evidence="1">
    <location>
        <begin position="578"/>
        <end position="611"/>
    </location>
</feature>
<organism evidence="2 3">
    <name type="scientific">Candidatus Komeilibacteria bacterium CG11_big_fil_rev_8_21_14_0_20_36_20</name>
    <dbReference type="NCBI Taxonomy" id="1974477"/>
    <lineage>
        <taxon>Bacteria</taxon>
        <taxon>Candidatus Komeiliibacteriota</taxon>
    </lineage>
</organism>
<protein>
    <recommendedName>
        <fullName evidence="4">Portal protein</fullName>
    </recommendedName>
</protein>
<reference evidence="2 3" key="1">
    <citation type="submission" date="2017-09" db="EMBL/GenBank/DDBJ databases">
        <title>Depth-based differentiation of microbial function through sediment-hosted aquifers and enrichment of novel symbionts in the deep terrestrial subsurface.</title>
        <authorList>
            <person name="Probst A.J."/>
            <person name="Ladd B."/>
            <person name="Jarett J.K."/>
            <person name="Geller-Mcgrath D.E."/>
            <person name="Sieber C.M."/>
            <person name="Emerson J.B."/>
            <person name="Anantharaman K."/>
            <person name="Thomas B.C."/>
            <person name="Malmstrom R."/>
            <person name="Stieglmeier M."/>
            <person name="Klingl A."/>
            <person name="Woyke T."/>
            <person name="Ryan C.M."/>
            <person name="Banfield J.F."/>
        </authorList>
    </citation>
    <scope>NUCLEOTIDE SEQUENCE [LARGE SCALE GENOMIC DNA]</scope>
    <source>
        <strain evidence="2">CG11_big_fil_rev_8_21_14_0_20_36_20</strain>
    </source>
</reference>
<gene>
    <name evidence="2" type="ORF">COV55_02915</name>
</gene>
<name>A0A2H0NCQ5_9BACT</name>